<dbReference type="Proteomes" id="UP000012112">
    <property type="component" value="Unassembled WGS sequence"/>
</dbReference>
<comment type="caution">
    <text evidence="1">The sequence shown here is derived from an EMBL/GenBank/DDBJ whole genome shotgun (WGS) entry which is preliminary data.</text>
</comment>
<organism evidence="1 2">
    <name type="scientific">Leptospira noguchii</name>
    <dbReference type="NCBI Taxonomy" id="28182"/>
    <lineage>
        <taxon>Bacteria</taxon>
        <taxon>Pseudomonadati</taxon>
        <taxon>Spirochaetota</taxon>
        <taxon>Spirochaetia</taxon>
        <taxon>Leptospirales</taxon>
        <taxon>Leptospiraceae</taxon>
        <taxon>Leptospira</taxon>
    </lineage>
</organism>
<evidence type="ECO:0000313" key="1">
    <source>
        <dbReference type="EMBL" id="EMO53283.1"/>
    </source>
</evidence>
<name>M6VUQ3_9LEPT</name>
<reference evidence="1 2" key="1">
    <citation type="submission" date="2013-01" db="EMBL/GenBank/DDBJ databases">
        <authorList>
            <person name="Harkins D.M."/>
            <person name="Durkin A.S."/>
            <person name="Brinkac L.M."/>
            <person name="Haft D.H."/>
            <person name="Selengut J.D."/>
            <person name="Sanka R."/>
            <person name="DePew J."/>
            <person name="Purushe J."/>
            <person name="Matthias M.A."/>
            <person name="Vinetz J.M."/>
            <person name="Sutton G.G."/>
            <person name="Nierman W.C."/>
            <person name="Fouts D.E."/>
        </authorList>
    </citation>
    <scope>NUCLEOTIDE SEQUENCE [LARGE SCALE GENOMIC DNA]</scope>
    <source>
        <strain evidence="1 2">HAI1536</strain>
    </source>
</reference>
<gene>
    <name evidence="1" type="ORF">LEP1GSC172_2015</name>
</gene>
<evidence type="ECO:0000313" key="2">
    <source>
        <dbReference type="Proteomes" id="UP000012112"/>
    </source>
</evidence>
<proteinExistence type="predicted"/>
<sequence>MALYDVVLVIPIKLSNENFNRNQVSIEKSVFARIFLI</sequence>
<dbReference type="EMBL" id="AKWD02000043">
    <property type="protein sequence ID" value="EMO53283.1"/>
    <property type="molecule type" value="Genomic_DNA"/>
</dbReference>
<dbReference type="AlphaFoldDB" id="M6VUQ3"/>
<accession>M6VUQ3</accession>
<protein>
    <submittedName>
        <fullName evidence="1">Uncharacterized protein</fullName>
    </submittedName>
</protein>